<protein>
    <recommendedName>
        <fullName evidence="2">Myb/SANT-like DNA-binding domain-containing protein</fullName>
    </recommendedName>
</protein>
<dbReference type="PANTHER" id="PTHR47595:SF1">
    <property type="entry name" value="MYB_SANT-LIKE DNA-BINDING DOMAIN-CONTAINING PROTEIN"/>
    <property type="match status" value="1"/>
</dbReference>
<dbReference type="PANTHER" id="PTHR47595">
    <property type="entry name" value="HEAT SHOCK 70 KDA PROTEIN 14"/>
    <property type="match status" value="1"/>
</dbReference>
<keyword evidence="4" id="KW-1185">Reference proteome</keyword>
<proteinExistence type="predicted"/>
<feature type="compositionally biased region" description="Low complexity" evidence="1">
    <location>
        <begin position="209"/>
        <end position="228"/>
    </location>
</feature>
<feature type="compositionally biased region" description="Basic and acidic residues" evidence="1">
    <location>
        <begin position="250"/>
        <end position="262"/>
    </location>
</feature>
<evidence type="ECO:0000256" key="1">
    <source>
        <dbReference type="SAM" id="MobiDB-lite"/>
    </source>
</evidence>
<dbReference type="Proteomes" id="UP001159405">
    <property type="component" value="Unassembled WGS sequence"/>
</dbReference>
<organism evidence="3 4">
    <name type="scientific">Porites lobata</name>
    <dbReference type="NCBI Taxonomy" id="104759"/>
    <lineage>
        <taxon>Eukaryota</taxon>
        <taxon>Metazoa</taxon>
        <taxon>Cnidaria</taxon>
        <taxon>Anthozoa</taxon>
        <taxon>Hexacorallia</taxon>
        <taxon>Scleractinia</taxon>
        <taxon>Fungiina</taxon>
        <taxon>Poritidae</taxon>
        <taxon>Porites</taxon>
    </lineage>
</organism>
<sequence>MSQFRARLIGNSLYSQDSQPTFYNGYLFNNRREMDARQSTSYLPQTTGPINQAVEDYSAFSFTYNYPQEYRLGSHESTATETPTTSRTNSNRWSSSETKTLILSYQDHADALSKAKNPQAKKKIWEAIYAKFTKACEDYNITTGKSLGQLKEKWKTLFDKYKSINDNNKATGRGREKFEFFDVMDSFLGFSDKVNPRFVSETAIQRNISSGTESSPSPSASTSASCSSFETGPDSDAETSAPDAAKGKRKAAENKQGEDAVTIRKKRGDKRRKSDEHESLITLLKSQQEMMMKAEEQDRLAMQQLMKFEVEAEKRHQEFTLAALKELGNIFKKD</sequence>
<name>A0ABN8MUB9_9CNID</name>
<dbReference type="Pfam" id="PF13837">
    <property type="entry name" value="Myb_DNA-bind_4"/>
    <property type="match status" value="1"/>
</dbReference>
<feature type="domain" description="Myb/SANT-like DNA-binding" evidence="2">
    <location>
        <begin position="90"/>
        <end position="186"/>
    </location>
</feature>
<evidence type="ECO:0000313" key="4">
    <source>
        <dbReference type="Proteomes" id="UP001159405"/>
    </source>
</evidence>
<feature type="region of interest" description="Disordered" evidence="1">
    <location>
        <begin position="208"/>
        <end position="277"/>
    </location>
</feature>
<feature type="region of interest" description="Disordered" evidence="1">
    <location>
        <begin position="73"/>
        <end position="93"/>
    </location>
</feature>
<dbReference type="EMBL" id="CALNXK010000004">
    <property type="protein sequence ID" value="CAH3036107.1"/>
    <property type="molecule type" value="Genomic_DNA"/>
</dbReference>
<evidence type="ECO:0000259" key="2">
    <source>
        <dbReference type="Pfam" id="PF13837"/>
    </source>
</evidence>
<dbReference type="Gene3D" id="1.10.10.60">
    <property type="entry name" value="Homeodomain-like"/>
    <property type="match status" value="1"/>
</dbReference>
<reference evidence="3 4" key="1">
    <citation type="submission" date="2022-05" db="EMBL/GenBank/DDBJ databases">
        <authorList>
            <consortium name="Genoscope - CEA"/>
            <person name="William W."/>
        </authorList>
    </citation>
    <scope>NUCLEOTIDE SEQUENCE [LARGE SCALE GENOMIC DNA]</scope>
</reference>
<accession>A0ABN8MUB9</accession>
<dbReference type="InterPro" id="IPR044822">
    <property type="entry name" value="Myb_DNA-bind_4"/>
</dbReference>
<evidence type="ECO:0000313" key="3">
    <source>
        <dbReference type="EMBL" id="CAH3036107.1"/>
    </source>
</evidence>
<gene>
    <name evidence="3" type="ORF">PLOB_00030781</name>
</gene>
<comment type="caution">
    <text evidence="3">The sequence shown here is derived from an EMBL/GenBank/DDBJ whole genome shotgun (WGS) entry which is preliminary data.</text>
</comment>
<feature type="compositionally biased region" description="Low complexity" evidence="1">
    <location>
        <begin position="75"/>
        <end position="93"/>
    </location>
</feature>